<comment type="pathway">
    <text evidence="1">Nucleotide-sugar biosynthesis; UDP-alpha-D-glucuronate biosynthesis; UDP-alpha-D-glucuronate from UDP-alpha-D-glucose: step 1/1.</text>
</comment>
<comment type="caution">
    <text evidence="9">The sequence shown here is derived from an EMBL/GenBank/DDBJ whole genome shotgun (WGS) entry which is preliminary data.</text>
</comment>
<dbReference type="Pfam" id="PF03720">
    <property type="entry name" value="UDPG_MGDP_dh_C"/>
    <property type="match status" value="1"/>
</dbReference>
<dbReference type="NCBIfam" id="TIGR03026">
    <property type="entry name" value="NDP-sugDHase"/>
    <property type="match status" value="1"/>
</dbReference>
<dbReference type="InterPro" id="IPR014026">
    <property type="entry name" value="UDP-Glc/GDP-Man_DH_dimer"/>
</dbReference>
<keyword evidence="10" id="KW-1185">Reference proteome</keyword>
<evidence type="ECO:0000259" key="8">
    <source>
        <dbReference type="SMART" id="SM00984"/>
    </source>
</evidence>
<evidence type="ECO:0000256" key="2">
    <source>
        <dbReference type="ARBA" id="ARBA00006601"/>
    </source>
</evidence>
<accession>A0ABQ4MWB1</accession>
<evidence type="ECO:0000256" key="6">
    <source>
        <dbReference type="ARBA" id="ARBA00047473"/>
    </source>
</evidence>
<dbReference type="SUPFAM" id="SSF48179">
    <property type="entry name" value="6-phosphogluconate dehydrogenase C-terminal domain-like"/>
    <property type="match status" value="1"/>
</dbReference>
<evidence type="ECO:0000256" key="3">
    <source>
        <dbReference type="ARBA" id="ARBA00012954"/>
    </source>
</evidence>
<protein>
    <recommendedName>
        <fullName evidence="3 7">UDP-glucose 6-dehydrogenase</fullName>
        <ecNumber evidence="3 7">1.1.1.22</ecNumber>
    </recommendedName>
</protein>
<evidence type="ECO:0000313" key="10">
    <source>
        <dbReference type="Proteomes" id="UP000681290"/>
    </source>
</evidence>
<dbReference type="PANTHER" id="PTHR43750">
    <property type="entry name" value="UDP-GLUCOSE 6-DEHYDROGENASE TUAD"/>
    <property type="match status" value="1"/>
</dbReference>
<gene>
    <name evidence="9" type="primary">ywqF</name>
    <name evidence="9" type="ORF">J15TS10_40340</name>
</gene>
<dbReference type="InterPro" id="IPR036291">
    <property type="entry name" value="NAD(P)-bd_dom_sf"/>
</dbReference>
<dbReference type="Pfam" id="PF00984">
    <property type="entry name" value="UDPG_MGDP_dh"/>
    <property type="match status" value="1"/>
</dbReference>
<dbReference type="PANTHER" id="PTHR43750:SF4">
    <property type="entry name" value="UDP-GLUCOSE 6-DEHYDROGENASE YWQF"/>
    <property type="match status" value="1"/>
</dbReference>
<evidence type="ECO:0000256" key="7">
    <source>
        <dbReference type="PIRNR" id="PIRNR000124"/>
    </source>
</evidence>
<evidence type="ECO:0000256" key="5">
    <source>
        <dbReference type="ARBA" id="ARBA00023027"/>
    </source>
</evidence>
<dbReference type="RefSeq" id="WP_213593672.1">
    <property type="nucleotide sequence ID" value="NZ_BOSM01000008.1"/>
</dbReference>
<dbReference type="InterPro" id="IPR014027">
    <property type="entry name" value="UDP-Glc/GDP-Man_DH_C"/>
</dbReference>
<organism evidence="9 10">
    <name type="scientific">Paenibacillus woosongensis</name>
    <dbReference type="NCBI Taxonomy" id="307580"/>
    <lineage>
        <taxon>Bacteria</taxon>
        <taxon>Bacillati</taxon>
        <taxon>Bacillota</taxon>
        <taxon>Bacilli</taxon>
        <taxon>Bacillales</taxon>
        <taxon>Paenibacillaceae</taxon>
        <taxon>Paenibacillus</taxon>
    </lineage>
</organism>
<dbReference type="InterPro" id="IPR028357">
    <property type="entry name" value="UDPglc_DH_bac"/>
</dbReference>
<evidence type="ECO:0000313" key="9">
    <source>
        <dbReference type="EMBL" id="GIP60220.1"/>
    </source>
</evidence>
<dbReference type="PIRSF" id="PIRSF000124">
    <property type="entry name" value="UDPglc_GDPman_dh"/>
    <property type="match status" value="1"/>
</dbReference>
<dbReference type="SUPFAM" id="SSF52413">
    <property type="entry name" value="UDP-glucose/GDP-mannose dehydrogenase C-terminal domain"/>
    <property type="match status" value="1"/>
</dbReference>
<keyword evidence="5 7" id="KW-0520">NAD</keyword>
<dbReference type="Gene3D" id="1.20.5.100">
    <property type="entry name" value="Cytochrome c1, transmembrane anchor, C-terminal"/>
    <property type="match status" value="1"/>
</dbReference>
<name>A0ABQ4MWB1_9BACL</name>
<comment type="catalytic activity">
    <reaction evidence="6 7">
        <text>UDP-alpha-D-glucose + 2 NAD(+) + H2O = UDP-alpha-D-glucuronate + 2 NADH + 3 H(+)</text>
        <dbReference type="Rhea" id="RHEA:23596"/>
        <dbReference type="ChEBI" id="CHEBI:15377"/>
        <dbReference type="ChEBI" id="CHEBI:15378"/>
        <dbReference type="ChEBI" id="CHEBI:57540"/>
        <dbReference type="ChEBI" id="CHEBI:57945"/>
        <dbReference type="ChEBI" id="CHEBI:58052"/>
        <dbReference type="ChEBI" id="CHEBI:58885"/>
        <dbReference type="EC" id="1.1.1.22"/>
    </reaction>
</comment>
<dbReference type="InterPro" id="IPR017476">
    <property type="entry name" value="UDP-Glc/GDP-Man"/>
</dbReference>
<keyword evidence="4 7" id="KW-0560">Oxidoreductase</keyword>
<proteinExistence type="inferred from homology"/>
<dbReference type="InterPro" id="IPR036220">
    <property type="entry name" value="UDP-Glc/GDP-Man_DH_C_sf"/>
</dbReference>
<dbReference type="SMART" id="SM00984">
    <property type="entry name" value="UDPG_MGDP_dh_C"/>
    <property type="match status" value="1"/>
</dbReference>
<evidence type="ECO:0000256" key="1">
    <source>
        <dbReference type="ARBA" id="ARBA00004701"/>
    </source>
</evidence>
<dbReference type="PIRSF" id="PIRSF500134">
    <property type="entry name" value="UDPglc_DH_bac"/>
    <property type="match status" value="1"/>
</dbReference>
<evidence type="ECO:0000256" key="4">
    <source>
        <dbReference type="ARBA" id="ARBA00023002"/>
    </source>
</evidence>
<dbReference type="InterPro" id="IPR001732">
    <property type="entry name" value="UDP-Glc/GDP-Man_DH_N"/>
</dbReference>
<comment type="similarity">
    <text evidence="2 7">Belongs to the UDP-glucose/GDP-mannose dehydrogenase family.</text>
</comment>
<dbReference type="Proteomes" id="UP000681290">
    <property type="component" value="Unassembled WGS sequence"/>
</dbReference>
<sequence>MRISVIGTGYVGLVTGVCLAEIGHIVTCIDIDALKINLLRSGKSPIYEPGLEELIVKNMAEGRLHFTNQYNEGLIRAEVIYIAVGTPSNEDGTADLSALEDAAIAIADQISNDVVIVTKSTVPIGTGDRLKAIIEYNKSNDSVSFEMVSNPEFLREGSAINDTFYGDRIIIGSDSVKAAEMIEEINKPFQIPIYKTSIRSAEMIKYASNAFLATKISFINEISNLCEKLDADITEVAQGMGMDKRIGAHFLNAGIGYGGSCFPKDTNALMQIAGNANHDFELLRSVIEVNKKQQNILTEKAKRRFGSLEGLKIAVLGLAFKPNTDDMREAASLTVVTDLIKSGAVVSAYDPIAIDNARKLLPEEVEFLSNIEDAIQDADCVFILTEWPEIVNFDLELYVSKMGKPVIFDGRNCLDMTKIQELKIEYHSVGRSSIYLNHSYPVSPLPFQGNKK</sequence>
<dbReference type="InterPro" id="IPR008927">
    <property type="entry name" value="6-PGluconate_DH-like_C_sf"/>
</dbReference>
<dbReference type="SUPFAM" id="SSF51735">
    <property type="entry name" value="NAD(P)-binding Rossmann-fold domains"/>
    <property type="match status" value="1"/>
</dbReference>
<reference evidence="9 10" key="1">
    <citation type="submission" date="2021-03" db="EMBL/GenBank/DDBJ databases">
        <title>Antimicrobial resistance genes in bacteria isolated from Japanese honey, and their potential for conferring macrolide and lincosamide resistance in the American foulbrood pathogen Paenibacillus larvae.</title>
        <authorList>
            <person name="Okamoto M."/>
            <person name="Kumagai M."/>
            <person name="Kanamori H."/>
            <person name="Takamatsu D."/>
        </authorList>
    </citation>
    <scope>NUCLEOTIDE SEQUENCE [LARGE SCALE GENOMIC DNA]</scope>
    <source>
        <strain evidence="9 10">J15TS10</strain>
    </source>
</reference>
<feature type="domain" description="UDP-glucose/GDP-mannose dehydrogenase C-terminal" evidence="8">
    <location>
        <begin position="314"/>
        <end position="416"/>
    </location>
</feature>
<dbReference type="EC" id="1.1.1.22" evidence="3 7"/>
<dbReference type="Gene3D" id="3.40.50.720">
    <property type="entry name" value="NAD(P)-binding Rossmann-like Domain"/>
    <property type="match status" value="2"/>
</dbReference>
<dbReference type="Pfam" id="PF03721">
    <property type="entry name" value="UDPG_MGDP_dh_N"/>
    <property type="match status" value="1"/>
</dbReference>
<dbReference type="EMBL" id="BOSM01000008">
    <property type="protein sequence ID" value="GIP60220.1"/>
    <property type="molecule type" value="Genomic_DNA"/>
</dbReference>